<evidence type="ECO:0000313" key="3">
    <source>
        <dbReference type="Proteomes" id="UP000838878"/>
    </source>
</evidence>
<reference evidence="2" key="1">
    <citation type="submission" date="2021-12" db="EMBL/GenBank/DDBJ databases">
        <authorList>
            <person name="Martin H S."/>
        </authorList>
    </citation>
    <scope>NUCLEOTIDE SEQUENCE</scope>
</reference>
<name>A0A8J9VLJ7_9NEOP</name>
<dbReference type="OrthoDB" id="6250593at2759"/>
<dbReference type="Proteomes" id="UP000838878">
    <property type="component" value="Chromosome 7"/>
</dbReference>
<feature type="non-terminal residue" evidence="2">
    <location>
        <position position="131"/>
    </location>
</feature>
<proteinExistence type="predicted"/>
<feature type="region of interest" description="Disordered" evidence="1">
    <location>
        <begin position="1"/>
        <end position="66"/>
    </location>
</feature>
<keyword evidence="3" id="KW-1185">Reference proteome</keyword>
<accession>A0A8J9VLJ7</accession>
<feature type="compositionally biased region" description="Basic and acidic residues" evidence="1">
    <location>
        <begin position="1"/>
        <end position="19"/>
    </location>
</feature>
<protein>
    <submittedName>
        <fullName evidence="2">Uncharacterized protein</fullName>
    </submittedName>
</protein>
<sequence>MKRRGSLSEESNKYNEPKPSRSAPVTPCDSESAWSEPHAPPRTPRRPDSLSYATSSRSDKASYEASVEGMWWWKRPLGVRRTFCRRCGASSSSRPLQMTPCTGSPQSDFGNERRPITSGDRPLNFVRQLFL</sequence>
<feature type="region of interest" description="Disordered" evidence="1">
    <location>
        <begin position="89"/>
        <end position="118"/>
    </location>
</feature>
<gene>
    <name evidence="2" type="ORF">BINO364_LOCUS13984</name>
</gene>
<dbReference type="AlphaFoldDB" id="A0A8J9VLJ7"/>
<evidence type="ECO:0000313" key="2">
    <source>
        <dbReference type="EMBL" id="CAH0728810.1"/>
    </source>
</evidence>
<dbReference type="EMBL" id="OV170227">
    <property type="protein sequence ID" value="CAH0728810.1"/>
    <property type="molecule type" value="Genomic_DNA"/>
</dbReference>
<organism evidence="2 3">
    <name type="scientific">Brenthis ino</name>
    <name type="common">lesser marbled fritillary</name>
    <dbReference type="NCBI Taxonomy" id="405034"/>
    <lineage>
        <taxon>Eukaryota</taxon>
        <taxon>Metazoa</taxon>
        <taxon>Ecdysozoa</taxon>
        <taxon>Arthropoda</taxon>
        <taxon>Hexapoda</taxon>
        <taxon>Insecta</taxon>
        <taxon>Pterygota</taxon>
        <taxon>Neoptera</taxon>
        <taxon>Endopterygota</taxon>
        <taxon>Lepidoptera</taxon>
        <taxon>Glossata</taxon>
        <taxon>Ditrysia</taxon>
        <taxon>Papilionoidea</taxon>
        <taxon>Nymphalidae</taxon>
        <taxon>Heliconiinae</taxon>
        <taxon>Argynnini</taxon>
        <taxon>Brenthis</taxon>
    </lineage>
</organism>
<evidence type="ECO:0000256" key="1">
    <source>
        <dbReference type="SAM" id="MobiDB-lite"/>
    </source>
</evidence>
<feature type="compositionally biased region" description="Polar residues" evidence="1">
    <location>
        <begin position="89"/>
        <end position="109"/>
    </location>
</feature>